<feature type="compositionally biased region" description="Low complexity" evidence="2">
    <location>
        <begin position="235"/>
        <end position="250"/>
    </location>
</feature>
<reference evidence="6" key="1">
    <citation type="submission" date="2025-08" db="UniProtKB">
        <authorList>
            <consortium name="RefSeq"/>
        </authorList>
    </citation>
    <scope>IDENTIFICATION</scope>
</reference>
<dbReference type="AlphaFoldDB" id="A0AB40D494"/>
<keyword evidence="1" id="KW-0175">Coiled coil</keyword>
<feature type="coiled-coil region" evidence="1">
    <location>
        <begin position="163"/>
        <end position="190"/>
    </location>
</feature>
<evidence type="ECO:0000256" key="2">
    <source>
        <dbReference type="SAM" id="MobiDB-lite"/>
    </source>
</evidence>
<evidence type="ECO:0000313" key="6">
    <source>
        <dbReference type="RefSeq" id="XP_039146522.1"/>
    </source>
</evidence>
<dbReference type="RefSeq" id="XP_039146522.1">
    <property type="nucleotide sequence ID" value="XM_039290588.1"/>
</dbReference>
<gene>
    <name evidence="6" type="primary">LOC120283833</name>
</gene>
<protein>
    <submittedName>
        <fullName evidence="6">Uncharacterized protein LOC120283833</fullName>
    </submittedName>
</protein>
<feature type="region of interest" description="Disordered" evidence="2">
    <location>
        <begin position="132"/>
        <end position="156"/>
    </location>
</feature>
<proteinExistence type="predicted"/>
<dbReference type="GeneID" id="120283833"/>
<evidence type="ECO:0000259" key="4">
    <source>
        <dbReference type="Pfam" id="PF26130"/>
    </source>
</evidence>
<organism evidence="5 6">
    <name type="scientific">Dioscorea cayennensis subsp. rotundata</name>
    <name type="common">White Guinea yam</name>
    <name type="synonym">Dioscorea rotundata</name>
    <dbReference type="NCBI Taxonomy" id="55577"/>
    <lineage>
        <taxon>Eukaryota</taxon>
        <taxon>Viridiplantae</taxon>
        <taxon>Streptophyta</taxon>
        <taxon>Embryophyta</taxon>
        <taxon>Tracheophyta</taxon>
        <taxon>Spermatophyta</taxon>
        <taxon>Magnoliopsida</taxon>
        <taxon>Liliopsida</taxon>
        <taxon>Dioscoreales</taxon>
        <taxon>Dioscoreaceae</taxon>
        <taxon>Dioscorea</taxon>
    </lineage>
</organism>
<keyword evidence="5" id="KW-1185">Reference proteome</keyword>
<dbReference type="Pfam" id="PF26130">
    <property type="entry name" value="PB1-like"/>
    <property type="match status" value="1"/>
</dbReference>
<dbReference type="Pfam" id="PF03108">
    <property type="entry name" value="DBD_Tnp_Mut"/>
    <property type="match status" value="1"/>
</dbReference>
<name>A0AB40D494_DIOCR</name>
<evidence type="ECO:0000259" key="3">
    <source>
        <dbReference type="Pfam" id="PF03108"/>
    </source>
</evidence>
<evidence type="ECO:0000256" key="1">
    <source>
        <dbReference type="SAM" id="Coils"/>
    </source>
</evidence>
<feature type="compositionally biased region" description="Acidic residues" evidence="2">
    <location>
        <begin position="140"/>
        <end position="154"/>
    </location>
</feature>
<dbReference type="InterPro" id="IPR004332">
    <property type="entry name" value="Transposase_MuDR"/>
</dbReference>
<feature type="compositionally biased region" description="Polar residues" evidence="2">
    <location>
        <begin position="193"/>
        <end position="210"/>
    </location>
</feature>
<dbReference type="InterPro" id="IPR058594">
    <property type="entry name" value="PB1-like_dom_pln"/>
</dbReference>
<feature type="compositionally biased region" description="Basic and acidic residues" evidence="2">
    <location>
        <begin position="212"/>
        <end position="222"/>
    </location>
</feature>
<evidence type="ECO:0000313" key="5">
    <source>
        <dbReference type="Proteomes" id="UP001515500"/>
    </source>
</evidence>
<feature type="domain" description="PB1-like" evidence="4">
    <location>
        <begin position="16"/>
        <end position="109"/>
    </location>
</feature>
<dbReference type="Proteomes" id="UP001515500">
    <property type="component" value="Chromosome 19"/>
</dbReference>
<accession>A0AB40D494</accession>
<sequence>MTSGPANVQNNMTSWDEFIIKYHHGGKLNREIDFEYLNGSVTEFHVDPDKLCYWDVLGDVKEIGCDINNVVELSYIDDDRTLKYIHNDQGIVGLVDQLRKHRAVDVYVEISNVKHDMILPKILLPGSHNVELNVGQDNQSENDSESNKDDDDNLVDVPFINYTSEADDEREEARDKLKKYVELKKSILEDANKNANGDGNIGPSNDTNVDGASRDIVHDTDTGKVTGYSSDYFDSSDPGSYDDTSDGSSADDAKRHMSSMQHYNPNVPLQDFCLGLRFPELKLFKKELVQFSTRKGFEFRYIKNDATRIRAQCT</sequence>
<feature type="region of interest" description="Disordered" evidence="2">
    <location>
        <begin position="192"/>
        <end position="257"/>
    </location>
</feature>
<feature type="domain" description="Transposase MuDR plant" evidence="3">
    <location>
        <begin position="274"/>
        <end position="314"/>
    </location>
</feature>